<keyword evidence="3 9" id="KW-0812">Transmembrane</keyword>
<keyword evidence="8" id="KW-0175">Coiled coil</keyword>
<comment type="subcellular location">
    <subcellularLocation>
        <location evidence="1">Cell membrane</location>
        <topology evidence="1">Multi-pass membrane protein</topology>
    </subcellularLocation>
</comment>
<dbReference type="PANTHER" id="PTHR32309">
    <property type="entry name" value="TYROSINE-PROTEIN KINASE"/>
    <property type="match status" value="1"/>
</dbReference>
<dbReference type="Pfam" id="PF13807">
    <property type="entry name" value="GNVR"/>
    <property type="match status" value="1"/>
</dbReference>
<dbReference type="InterPro" id="IPR003856">
    <property type="entry name" value="LPS_length_determ_N"/>
</dbReference>
<feature type="domain" description="Tyrosine-protein kinase G-rich" evidence="11">
    <location>
        <begin position="432"/>
        <end position="510"/>
    </location>
</feature>
<evidence type="ECO:0000256" key="5">
    <source>
        <dbReference type="ARBA" id="ARBA00022840"/>
    </source>
</evidence>
<dbReference type="Proteomes" id="UP000251692">
    <property type="component" value="Unassembled WGS sequence"/>
</dbReference>
<dbReference type="GO" id="GO:0005524">
    <property type="term" value="F:ATP binding"/>
    <property type="evidence" value="ECO:0007669"/>
    <property type="project" value="UniProtKB-KW"/>
</dbReference>
<dbReference type="InterPro" id="IPR005702">
    <property type="entry name" value="Wzc-like_C"/>
</dbReference>
<comment type="caution">
    <text evidence="12">The sequence shown here is derived from an EMBL/GenBank/DDBJ whole genome shotgun (WGS) entry which is preliminary data.</text>
</comment>
<evidence type="ECO:0000256" key="7">
    <source>
        <dbReference type="ARBA" id="ARBA00023136"/>
    </source>
</evidence>
<evidence type="ECO:0000256" key="2">
    <source>
        <dbReference type="ARBA" id="ARBA00022475"/>
    </source>
</evidence>
<feature type="domain" description="Polysaccharide chain length determinant N-terminal" evidence="10">
    <location>
        <begin position="25"/>
        <end position="107"/>
    </location>
</feature>
<sequence length="779" mass="88011">MVDKTMLLVESEETNFKTTLLKYLRNWYWFVITTVLCLIGAYLYLQYTTPEYMVSSTILIKDNNSERSSSKDVDLSATELIKYDKNIENELAVLKSRGLMQLVLDDLALNTSYYVEGQYINEEIYGDQLPVRVIVNKLLPSAYGQEISLYINNSNSFSLEDEFGVKTYNFGKSITTPYGTFTVVAAPKGYANNFEKIIVKFVDTEKMASWYASKLQVAVMNKNSSVIMLSITDPVQQKGIDVINKLIEFYNKEAIADKKATAANSLQFLDGRLKYLIRELTDVEGNVERYKMQYDVTDVNSEAQLYLEKSTDYNRQLSEWNAQLSVLQTIETYLTKDRNNTKLVPSSLNIQDATLQDLIKKYNELHMERETLLRTMQANHPLVQNINDQLGNLHSNILENLRNIKKGLQINRDNLQNNYAQVQSKKQLVPSIERELLEINRQQGTKEGLYLYLLQKREESALSLAANVNSTRLLDKAMASPNPVTPRKPLIYLLAFLAGMILPAAVVNIKGMLNDKVQHKADINALTKTPILGELSHNHTGEAFVVTSNNRSPVAELFRLVRANLQFAAVGNENKVMLVTSSMSGEGKTFFSLNIAASLVLTGKKVVVLEFDLRRPGLLKSVGLTSNYGISNYLISENPSIDDALIALDNMPGLYLVGAGPIPPNPSEMMIHHRVETLINELKTMFDYVVIDTAPIGQVADALALAPYIDSSIYIVRYNYTSKDQIQIIDDIYRNKKLKHPMLVLNDAKKQNGYGYGYGYGYSEEPETWSTKLRKKAKV</sequence>
<evidence type="ECO:0000259" key="10">
    <source>
        <dbReference type="Pfam" id="PF02706"/>
    </source>
</evidence>
<dbReference type="InterPro" id="IPR027417">
    <property type="entry name" value="P-loop_NTPase"/>
</dbReference>
<evidence type="ECO:0000259" key="11">
    <source>
        <dbReference type="Pfam" id="PF13807"/>
    </source>
</evidence>
<evidence type="ECO:0000256" key="3">
    <source>
        <dbReference type="ARBA" id="ARBA00022692"/>
    </source>
</evidence>
<evidence type="ECO:0000256" key="6">
    <source>
        <dbReference type="ARBA" id="ARBA00022989"/>
    </source>
</evidence>
<dbReference type="NCBIfam" id="TIGR01007">
    <property type="entry name" value="eps_fam"/>
    <property type="match status" value="1"/>
</dbReference>
<evidence type="ECO:0000256" key="9">
    <source>
        <dbReference type="SAM" id="Phobius"/>
    </source>
</evidence>
<keyword evidence="4" id="KW-0547">Nucleotide-binding</keyword>
<reference evidence="12 13" key="2">
    <citation type="submission" date="2018-07" db="EMBL/GenBank/DDBJ databases">
        <title>Pontibacter sp. 2b14 genomic sequence and assembly.</title>
        <authorList>
            <person name="Du Z.-J."/>
        </authorList>
    </citation>
    <scope>NUCLEOTIDE SEQUENCE [LARGE SCALE GENOMIC DNA]</scope>
    <source>
        <strain evidence="12 13">2b14</strain>
    </source>
</reference>
<keyword evidence="5" id="KW-0067">ATP-binding</keyword>
<evidence type="ECO:0000313" key="13">
    <source>
        <dbReference type="Proteomes" id="UP000251692"/>
    </source>
</evidence>
<dbReference type="GO" id="GO:0005886">
    <property type="term" value="C:plasma membrane"/>
    <property type="evidence" value="ECO:0007669"/>
    <property type="project" value="UniProtKB-SubCell"/>
</dbReference>
<keyword evidence="7 9" id="KW-0472">Membrane</keyword>
<dbReference type="SUPFAM" id="SSF52540">
    <property type="entry name" value="P-loop containing nucleoside triphosphate hydrolases"/>
    <property type="match status" value="1"/>
</dbReference>
<dbReference type="RefSeq" id="WP_112306004.1">
    <property type="nucleotide sequence ID" value="NZ_QMDV01000003.1"/>
</dbReference>
<feature type="transmembrane region" description="Helical" evidence="9">
    <location>
        <begin position="27"/>
        <end position="45"/>
    </location>
</feature>
<dbReference type="Pfam" id="PF02706">
    <property type="entry name" value="Wzz"/>
    <property type="match status" value="1"/>
</dbReference>
<feature type="coiled-coil region" evidence="8">
    <location>
        <begin position="355"/>
        <end position="425"/>
    </location>
</feature>
<dbReference type="EMBL" id="QMDV01000003">
    <property type="protein sequence ID" value="RAU82412.1"/>
    <property type="molecule type" value="Genomic_DNA"/>
</dbReference>
<accession>A0A364RDP2</accession>
<evidence type="ECO:0000256" key="1">
    <source>
        <dbReference type="ARBA" id="ARBA00004651"/>
    </source>
</evidence>
<dbReference type="CDD" id="cd05387">
    <property type="entry name" value="BY-kinase"/>
    <property type="match status" value="1"/>
</dbReference>
<proteinExistence type="predicted"/>
<dbReference type="InterPro" id="IPR032807">
    <property type="entry name" value="GNVR"/>
</dbReference>
<keyword evidence="6 9" id="KW-1133">Transmembrane helix</keyword>
<name>A0A364RDP2_9BACT</name>
<dbReference type="InterPro" id="IPR050445">
    <property type="entry name" value="Bact_polysacc_biosynth/exp"/>
</dbReference>
<reference evidence="12 13" key="1">
    <citation type="submission" date="2018-06" db="EMBL/GenBank/DDBJ databases">
        <authorList>
            <person name="Liu Z.-W."/>
        </authorList>
    </citation>
    <scope>NUCLEOTIDE SEQUENCE [LARGE SCALE GENOMIC DNA]</scope>
    <source>
        <strain evidence="12 13">2b14</strain>
    </source>
</reference>
<dbReference type="GO" id="GO:0004713">
    <property type="term" value="F:protein tyrosine kinase activity"/>
    <property type="evidence" value="ECO:0007669"/>
    <property type="project" value="TreeGrafter"/>
</dbReference>
<dbReference type="PANTHER" id="PTHR32309:SF13">
    <property type="entry name" value="FERRIC ENTEROBACTIN TRANSPORT PROTEIN FEPE"/>
    <property type="match status" value="1"/>
</dbReference>
<gene>
    <name evidence="12" type="ORF">DP923_11550</name>
</gene>
<keyword evidence="2" id="KW-1003">Cell membrane</keyword>
<dbReference type="AlphaFoldDB" id="A0A364RDP2"/>
<dbReference type="OrthoDB" id="9794577at2"/>
<evidence type="ECO:0000256" key="4">
    <source>
        <dbReference type="ARBA" id="ARBA00022741"/>
    </source>
</evidence>
<evidence type="ECO:0000256" key="8">
    <source>
        <dbReference type="SAM" id="Coils"/>
    </source>
</evidence>
<organism evidence="12 13">
    <name type="scientific">Pontibacter arcticus</name>
    <dbReference type="NCBI Taxonomy" id="2080288"/>
    <lineage>
        <taxon>Bacteria</taxon>
        <taxon>Pseudomonadati</taxon>
        <taxon>Bacteroidota</taxon>
        <taxon>Cytophagia</taxon>
        <taxon>Cytophagales</taxon>
        <taxon>Hymenobacteraceae</taxon>
        <taxon>Pontibacter</taxon>
    </lineage>
</organism>
<keyword evidence="13" id="KW-1185">Reference proteome</keyword>
<dbReference type="Gene3D" id="3.40.50.300">
    <property type="entry name" value="P-loop containing nucleotide triphosphate hydrolases"/>
    <property type="match status" value="1"/>
</dbReference>
<evidence type="ECO:0000313" key="12">
    <source>
        <dbReference type="EMBL" id="RAU82412.1"/>
    </source>
</evidence>
<protein>
    <submittedName>
        <fullName evidence="12">Capsular biosynthesis protein</fullName>
    </submittedName>
</protein>